<feature type="compositionally biased region" description="Basic residues" evidence="1">
    <location>
        <begin position="304"/>
        <end position="315"/>
    </location>
</feature>
<dbReference type="SUPFAM" id="SSF56672">
    <property type="entry name" value="DNA/RNA polymerases"/>
    <property type="match status" value="1"/>
</dbReference>
<evidence type="ECO:0000256" key="1">
    <source>
        <dbReference type="SAM" id="MobiDB-lite"/>
    </source>
</evidence>
<dbReference type="Pfam" id="PF07727">
    <property type="entry name" value="RVT_2"/>
    <property type="match status" value="1"/>
</dbReference>
<dbReference type="AlphaFoldDB" id="A0AAD8TAN5"/>
<organism evidence="3 4">
    <name type="scientific">Lolium multiflorum</name>
    <name type="common">Italian ryegrass</name>
    <name type="synonym">Lolium perenne subsp. multiflorum</name>
    <dbReference type="NCBI Taxonomy" id="4521"/>
    <lineage>
        <taxon>Eukaryota</taxon>
        <taxon>Viridiplantae</taxon>
        <taxon>Streptophyta</taxon>
        <taxon>Embryophyta</taxon>
        <taxon>Tracheophyta</taxon>
        <taxon>Spermatophyta</taxon>
        <taxon>Magnoliopsida</taxon>
        <taxon>Liliopsida</taxon>
        <taxon>Poales</taxon>
        <taxon>Poaceae</taxon>
        <taxon>BOP clade</taxon>
        <taxon>Pooideae</taxon>
        <taxon>Poodae</taxon>
        <taxon>Poeae</taxon>
        <taxon>Poeae Chloroplast Group 2 (Poeae type)</taxon>
        <taxon>Loliodinae</taxon>
        <taxon>Loliinae</taxon>
        <taxon>Lolium</taxon>
    </lineage>
</organism>
<evidence type="ECO:0000313" key="4">
    <source>
        <dbReference type="Proteomes" id="UP001231189"/>
    </source>
</evidence>
<feature type="domain" description="Reverse transcriptase Ty1/copia-type" evidence="2">
    <location>
        <begin position="30"/>
        <end position="273"/>
    </location>
</feature>
<dbReference type="InterPro" id="IPR013103">
    <property type="entry name" value="RVT_2"/>
</dbReference>
<evidence type="ECO:0000259" key="2">
    <source>
        <dbReference type="Pfam" id="PF07727"/>
    </source>
</evidence>
<sequence length="468" mass="54428">MVEPLKVNDALEDPDWLIAMQEELNNFKRNDVWTLMKRPDHCRNVIGTKWVFKNKQDEHGIVIRNKARLVAQGYSQVEGVDFGETFAPVARLESIRILLAFAAHYGFKLQQMDVKSAFLNGPLHEEVYVKQPPGFEDPHFPDHVFKLNKALYGLKQAPRAWYEHLRELLEDRGFEVGKIDPTLFTKKVNGELFICQLYVDDIIFGSTNTKFNDEFAKLMTNRFEMSMMGELKFFLGFEIKQMRQGTFINQAKYVQDMLKRFDMKGANGIGTPMHLKCQLSLDETGKAVDPKLYRSMIGPSKPRSGAKVKPLSRRRREQEDQEEIMPQGTTKHKQRQRKRTTSGPHRPMSGIKKAQFLEIMGANPYLVPRNPRLCPNNYFYQANQERIYNEVYGTKEFNCFPQYSINMDKLRSKPEYFGEALEICEEQGLIPLMTFSHNYSKEVICQFYATCFLMRMSLKLDEVDDQGV</sequence>
<proteinExistence type="predicted"/>
<dbReference type="EMBL" id="JAUUTY010000002">
    <property type="protein sequence ID" value="KAK1679295.1"/>
    <property type="molecule type" value="Genomic_DNA"/>
</dbReference>
<dbReference type="Proteomes" id="UP001231189">
    <property type="component" value="Unassembled WGS sequence"/>
</dbReference>
<feature type="compositionally biased region" description="Basic residues" evidence="1">
    <location>
        <begin position="330"/>
        <end position="340"/>
    </location>
</feature>
<evidence type="ECO:0000313" key="3">
    <source>
        <dbReference type="EMBL" id="KAK1679295.1"/>
    </source>
</evidence>
<reference evidence="3" key="1">
    <citation type="submission" date="2023-07" db="EMBL/GenBank/DDBJ databases">
        <title>A chromosome-level genome assembly of Lolium multiflorum.</title>
        <authorList>
            <person name="Chen Y."/>
            <person name="Copetti D."/>
            <person name="Kolliker R."/>
            <person name="Studer B."/>
        </authorList>
    </citation>
    <scope>NUCLEOTIDE SEQUENCE</scope>
    <source>
        <strain evidence="3">02402/16</strain>
        <tissue evidence="3">Leaf</tissue>
    </source>
</reference>
<gene>
    <name evidence="3" type="ORF">QYE76_040143</name>
</gene>
<accession>A0AAD8TAN5</accession>
<feature type="region of interest" description="Disordered" evidence="1">
    <location>
        <begin position="292"/>
        <end position="350"/>
    </location>
</feature>
<dbReference type="InterPro" id="IPR043502">
    <property type="entry name" value="DNA/RNA_pol_sf"/>
</dbReference>
<keyword evidence="4" id="KW-1185">Reference proteome</keyword>
<comment type="caution">
    <text evidence="3">The sequence shown here is derived from an EMBL/GenBank/DDBJ whole genome shotgun (WGS) entry which is preliminary data.</text>
</comment>
<protein>
    <recommendedName>
        <fullName evidence="2">Reverse transcriptase Ty1/copia-type domain-containing protein</fullName>
    </recommendedName>
</protein>
<name>A0AAD8TAN5_LOLMU</name>